<proteinExistence type="predicted"/>
<evidence type="ECO:0000313" key="1">
    <source>
        <dbReference type="EMBL" id="CAL1374444.1"/>
    </source>
</evidence>
<dbReference type="EMBL" id="OZ034816">
    <property type="protein sequence ID" value="CAL1374444.1"/>
    <property type="molecule type" value="Genomic_DNA"/>
</dbReference>
<dbReference type="PANTHER" id="PTHR33103">
    <property type="entry name" value="OS01G0153900 PROTEIN"/>
    <property type="match status" value="1"/>
</dbReference>
<dbReference type="PANTHER" id="PTHR33103:SF19">
    <property type="entry name" value="OS09G0544700 PROTEIN"/>
    <property type="match status" value="1"/>
</dbReference>
<accession>A0AAV2DKS3</accession>
<organism evidence="1 2">
    <name type="scientific">Linum trigynum</name>
    <dbReference type="NCBI Taxonomy" id="586398"/>
    <lineage>
        <taxon>Eukaryota</taxon>
        <taxon>Viridiplantae</taxon>
        <taxon>Streptophyta</taxon>
        <taxon>Embryophyta</taxon>
        <taxon>Tracheophyta</taxon>
        <taxon>Spermatophyta</taxon>
        <taxon>Magnoliopsida</taxon>
        <taxon>eudicotyledons</taxon>
        <taxon>Gunneridae</taxon>
        <taxon>Pentapetalae</taxon>
        <taxon>rosids</taxon>
        <taxon>fabids</taxon>
        <taxon>Malpighiales</taxon>
        <taxon>Linaceae</taxon>
        <taxon>Linum</taxon>
    </lineage>
</organism>
<dbReference type="Pfam" id="PF05056">
    <property type="entry name" value="DUF674"/>
    <property type="match status" value="1"/>
</dbReference>
<keyword evidence="2" id="KW-1185">Reference proteome</keyword>
<dbReference type="Proteomes" id="UP001497516">
    <property type="component" value="Chromosome 3"/>
</dbReference>
<dbReference type="AlphaFoldDB" id="A0AAV2DKS3"/>
<gene>
    <name evidence="1" type="ORF">LTRI10_LOCUS16309</name>
</gene>
<protein>
    <submittedName>
        <fullName evidence="1">Uncharacterized protein</fullName>
    </submittedName>
</protein>
<name>A0AAV2DKS3_9ROSI</name>
<dbReference type="InterPro" id="IPR007750">
    <property type="entry name" value="DUF674"/>
</dbReference>
<sequence>MAAAANSSSSSSFSLKLVIDKREKKVLCAEAGKDFVDFLFNFLTMPLVSLLRLLKDQLPAPGCARELAASIENMNQDCFKTAESKEYLVTNLRGETHVTKVPLFPAKDNPHVQ</sequence>
<reference evidence="1 2" key="1">
    <citation type="submission" date="2024-04" db="EMBL/GenBank/DDBJ databases">
        <authorList>
            <person name="Fracassetti M."/>
        </authorList>
    </citation>
    <scope>NUCLEOTIDE SEQUENCE [LARGE SCALE GENOMIC DNA]</scope>
</reference>
<evidence type="ECO:0000313" key="2">
    <source>
        <dbReference type="Proteomes" id="UP001497516"/>
    </source>
</evidence>